<feature type="transmembrane region" description="Helical" evidence="7">
    <location>
        <begin position="372"/>
        <end position="391"/>
    </location>
</feature>
<evidence type="ECO:0000313" key="10">
    <source>
        <dbReference type="Proteomes" id="UP000438914"/>
    </source>
</evidence>
<dbReference type="InterPro" id="IPR011701">
    <property type="entry name" value="MFS"/>
</dbReference>
<evidence type="ECO:0000256" key="1">
    <source>
        <dbReference type="ARBA" id="ARBA00004141"/>
    </source>
</evidence>
<dbReference type="AlphaFoldDB" id="A0A7K0KE94"/>
<keyword evidence="10" id="KW-1185">Reference proteome</keyword>
<dbReference type="GO" id="GO:0015112">
    <property type="term" value="F:nitrate transmembrane transporter activity"/>
    <property type="evidence" value="ECO:0007669"/>
    <property type="project" value="InterPro"/>
</dbReference>
<feature type="transmembrane region" description="Helical" evidence="7">
    <location>
        <begin position="82"/>
        <end position="102"/>
    </location>
</feature>
<sequence length="430" mass="44863">MVQSQFKLKGTPSSALLGATLGFFFGVMAISLFGPTSTTLGAAMGLGATELGLLVSVPSLTGSLLRIPFGAMVDTNGGRRGFLFLLAAAVLGLGALSILFTLYPVETPGSMTGLYPIVLLLGCLAGCGIATFSVGASQSNYWFAKSRQGYASGIYGGLGTTSAGILAFALPLLLHRFGFTAAYYILTGVMLLGLLLYIWLGANPPYFQFLKAGKSAEVARDNALACGQELFPKGNAATSLKISARIPQTWMLVLCYFTTFGGFMALTAWFPTFWKKGMGLDPMLAGGLTAVFSILAALLRVPGGRLSDRIGGEKVSMGALALLAVAGLLMNIPMGWVGLFFVSLLIAVAFGFNNGATMKLVPVYVSEGVGGANGWVGGLGAFGGFVFPPLMGRLVDLSPTNGYGLGFLLFTGFAVLVMVINYFGMMRNKS</sequence>
<feature type="transmembrane region" description="Helical" evidence="7">
    <location>
        <begin position="181"/>
        <end position="200"/>
    </location>
</feature>
<evidence type="ECO:0000256" key="2">
    <source>
        <dbReference type="ARBA" id="ARBA00008432"/>
    </source>
</evidence>
<comment type="subcellular location">
    <subcellularLocation>
        <location evidence="1">Membrane</location>
        <topology evidence="1">Multi-pass membrane protein</topology>
    </subcellularLocation>
</comment>
<dbReference type="SUPFAM" id="SSF103473">
    <property type="entry name" value="MFS general substrate transporter"/>
    <property type="match status" value="1"/>
</dbReference>
<dbReference type="Proteomes" id="UP000438914">
    <property type="component" value="Unassembled WGS sequence"/>
</dbReference>
<keyword evidence="3 7" id="KW-0812">Transmembrane</keyword>
<feature type="transmembrane region" description="Helical" evidence="7">
    <location>
        <begin position="154"/>
        <end position="175"/>
    </location>
</feature>
<dbReference type="InterPro" id="IPR036259">
    <property type="entry name" value="MFS_trans_sf"/>
</dbReference>
<keyword evidence="4 7" id="KW-1133">Transmembrane helix</keyword>
<keyword evidence="5" id="KW-0534">Nitrate assimilation</keyword>
<feature type="transmembrane region" description="Helical" evidence="7">
    <location>
        <begin position="114"/>
        <end position="134"/>
    </location>
</feature>
<dbReference type="GO" id="GO:0042128">
    <property type="term" value="P:nitrate assimilation"/>
    <property type="evidence" value="ECO:0007669"/>
    <property type="project" value="UniProtKB-KW"/>
</dbReference>
<comment type="similarity">
    <text evidence="2">Belongs to the major facilitator superfamily. Nitrate/nitrite porter (TC 2.A.1.8) family.</text>
</comment>
<dbReference type="EMBL" id="VUNG01000011">
    <property type="protein sequence ID" value="MST84257.1"/>
    <property type="molecule type" value="Genomic_DNA"/>
</dbReference>
<feature type="transmembrane region" description="Helical" evidence="7">
    <location>
        <begin position="403"/>
        <end position="424"/>
    </location>
</feature>
<dbReference type="InterPro" id="IPR020846">
    <property type="entry name" value="MFS_dom"/>
</dbReference>
<protein>
    <submittedName>
        <fullName evidence="9">MFS transporter</fullName>
    </submittedName>
</protein>
<accession>A0A7K0KE94</accession>
<evidence type="ECO:0000256" key="4">
    <source>
        <dbReference type="ARBA" id="ARBA00022989"/>
    </source>
</evidence>
<evidence type="ECO:0000256" key="6">
    <source>
        <dbReference type="ARBA" id="ARBA00023136"/>
    </source>
</evidence>
<evidence type="ECO:0000313" key="9">
    <source>
        <dbReference type="EMBL" id="MST84257.1"/>
    </source>
</evidence>
<proteinExistence type="inferred from homology"/>
<feature type="transmembrane region" description="Helical" evidence="7">
    <location>
        <begin position="12"/>
        <end position="34"/>
    </location>
</feature>
<evidence type="ECO:0000256" key="5">
    <source>
        <dbReference type="ARBA" id="ARBA00023063"/>
    </source>
</evidence>
<keyword evidence="6 7" id="KW-0472">Membrane</keyword>
<organism evidence="9 10">
    <name type="scientific">Hallella mizrahii</name>
    <dbReference type="NCBI Taxonomy" id="2606637"/>
    <lineage>
        <taxon>Bacteria</taxon>
        <taxon>Pseudomonadati</taxon>
        <taxon>Bacteroidota</taxon>
        <taxon>Bacteroidia</taxon>
        <taxon>Bacteroidales</taxon>
        <taxon>Prevotellaceae</taxon>
        <taxon>Hallella</taxon>
    </lineage>
</organism>
<dbReference type="RefSeq" id="WP_154533842.1">
    <property type="nucleotide sequence ID" value="NZ_VUNG01000011.1"/>
</dbReference>
<evidence type="ECO:0000256" key="7">
    <source>
        <dbReference type="SAM" id="Phobius"/>
    </source>
</evidence>
<dbReference type="Gene3D" id="1.20.1250.20">
    <property type="entry name" value="MFS general substrate transporter like domains"/>
    <property type="match status" value="2"/>
</dbReference>
<dbReference type="PANTHER" id="PTHR23515">
    <property type="entry name" value="HIGH-AFFINITY NITRATE TRANSPORTER 2.3"/>
    <property type="match status" value="1"/>
</dbReference>
<evidence type="ECO:0000256" key="3">
    <source>
        <dbReference type="ARBA" id="ARBA00022692"/>
    </source>
</evidence>
<feature type="transmembrane region" description="Helical" evidence="7">
    <location>
        <begin position="282"/>
        <end position="299"/>
    </location>
</feature>
<dbReference type="PROSITE" id="PS50850">
    <property type="entry name" value="MFS"/>
    <property type="match status" value="1"/>
</dbReference>
<feature type="transmembrane region" description="Helical" evidence="7">
    <location>
        <begin position="320"/>
        <end position="352"/>
    </location>
</feature>
<reference evidence="9 10" key="1">
    <citation type="submission" date="2019-08" db="EMBL/GenBank/DDBJ databases">
        <title>In-depth cultivation of the pig gut microbiome towards novel bacterial diversity and tailored functional studies.</title>
        <authorList>
            <person name="Wylensek D."/>
            <person name="Hitch T.C.A."/>
            <person name="Clavel T."/>
        </authorList>
    </citation>
    <scope>NUCLEOTIDE SEQUENCE [LARGE SCALE GENOMIC DNA]</scope>
    <source>
        <strain evidence="9 10">LKV-178-WT-2A</strain>
    </source>
</reference>
<feature type="transmembrane region" description="Helical" evidence="7">
    <location>
        <begin position="250"/>
        <end position="270"/>
    </location>
</feature>
<gene>
    <name evidence="9" type="ORF">FYJ73_06185</name>
</gene>
<feature type="domain" description="Major facilitator superfamily (MFS) profile" evidence="8">
    <location>
        <begin position="15"/>
        <end position="429"/>
    </location>
</feature>
<feature type="transmembrane region" description="Helical" evidence="7">
    <location>
        <begin position="40"/>
        <end position="61"/>
    </location>
</feature>
<dbReference type="Pfam" id="PF07690">
    <property type="entry name" value="MFS_1"/>
    <property type="match status" value="1"/>
</dbReference>
<dbReference type="InterPro" id="IPR044772">
    <property type="entry name" value="NO3_transporter"/>
</dbReference>
<name>A0A7K0KE94_9BACT</name>
<evidence type="ECO:0000259" key="8">
    <source>
        <dbReference type="PROSITE" id="PS50850"/>
    </source>
</evidence>
<comment type="caution">
    <text evidence="9">The sequence shown here is derived from an EMBL/GenBank/DDBJ whole genome shotgun (WGS) entry which is preliminary data.</text>
</comment>
<dbReference type="GO" id="GO:0016020">
    <property type="term" value="C:membrane"/>
    <property type="evidence" value="ECO:0007669"/>
    <property type="project" value="UniProtKB-SubCell"/>
</dbReference>